<name>A0A4R6ZAP9_9GAMM</name>
<evidence type="ECO:0000256" key="8">
    <source>
        <dbReference type="ARBA" id="ARBA00023136"/>
    </source>
</evidence>
<accession>A0A4R6ZAP9</accession>
<keyword evidence="7 11" id="KW-1133">Transmembrane helix</keyword>
<keyword evidence="8 11" id="KW-0472">Membrane</keyword>
<protein>
    <recommendedName>
        <fullName evidence="2">Type II secretion system protein H</fullName>
    </recommendedName>
    <alternativeName>
        <fullName evidence="10">General secretion pathway protein H</fullName>
    </alternativeName>
</protein>
<evidence type="ECO:0000313" key="13">
    <source>
        <dbReference type="EMBL" id="TDR48779.1"/>
    </source>
</evidence>
<dbReference type="Gene3D" id="3.30.700.10">
    <property type="entry name" value="Glycoprotein, Type 4 Pilin"/>
    <property type="match status" value="1"/>
</dbReference>
<evidence type="ECO:0000313" key="14">
    <source>
        <dbReference type="Proteomes" id="UP000295293"/>
    </source>
</evidence>
<dbReference type="InterPro" id="IPR012902">
    <property type="entry name" value="N_methyl_site"/>
</dbReference>
<dbReference type="InterPro" id="IPR022346">
    <property type="entry name" value="T2SS_GspH"/>
</dbReference>
<dbReference type="EMBL" id="SNZH01000001">
    <property type="protein sequence ID" value="TDR48779.1"/>
    <property type="molecule type" value="Genomic_DNA"/>
</dbReference>
<dbReference type="GO" id="GO:0015628">
    <property type="term" value="P:protein secretion by the type II secretion system"/>
    <property type="evidence" value="ECO:0007669"/>
    <property type="project" value="InterPro"/>
</dbReference>
<keyword evidence="5" id="KW-0997">Cell inner membrane</keyword>
<feature type="domain" description="General secretion pathway GspH" evidence="12">
    <location>
        <begin position="75"/>
        <end position="169"/>
    </location>
</feature>
<dbReference type="Pfam" id="PF07963">
    <property type="entry name" value="N_methyl"/>
    <property type="match status" value="1"/>
</dbReference>
<proteinExistence type="inferred from homology"/>
<feature type="transmembrane region" description="Helical" evidence="11">
    <location>
        <begin position="42"/>
        <end position="63"/>
    </location>
</feature>
<keyword evidence="4" id="KW-0488">Methylation</keyword>
<evidence type="ECO:0000256" key="9">
    <source>
        <dbReference type="ARBA" id="ARBA00025772"/>
    </source>
</evidence>
<evidence type="ECO:0000256" key="6">
    <source>
        <dbReference type="ARBA" id="ARBA00022692"/>
    </source>
</evidence>
<evidence type="ECO:0000256" key="1">
    <source>
        <dbReference type="ARBA" id="ARBA00004377"/>
    </source>
</evidence>
<evidence type="ECO:0000256" key="7">
    <source>
        <dbReference type="ARBA" id="ARBA00022989"/>
    </source>
</evidence>
<evidence type="ECO:0000256" key="5">
    <source>
        <dbReference type="ARBA" id="ARBA00022519"/>
    </source>
</evidence>
<organism evidence="13 14">
    <name type="scientific">Tahibacter aquaticus</name>
    <dbReference type="NCBI Taxonomy" id="520092"/>
    <lineage>
        <taxon>Bacteria</taxon>
        <taxon>Pseudomonadati</taxon>
        <taxon>Pseudomonadota</taxon>
        <taxon>Gammaproteobacteria</taxon>
        <taxon>Lysobacterales</taxon>
        <taxon>Rhodanobacteraceae</taxon>
        <taxon>Tahibacter</taxon>
    </lineage>
</organism>
<dbReference type="RefSeq" id="WP_133816887.1">
    <property type="nucleotide sequence ID" value="NZ_SNZH01000001.1"/>
</dbReference>
<gene>
    <name evidence="13" type="ORF">DFR29_101403</name>
</gene>
<dbReference type="PROSITE" id="PS00409">
    <property type="entry name" value="PROKAR_NTER_METHYL"/>
    <property type="match status" value="1"/>
</dbReference>
<dbReference type="Proteomes" id="UP000295293">
    <property type="component" value="Unassembled WGS sequence"/>
</dbReference>
<reference evidence="13 14" key="1">
    <citation type="submission" date="2019-03" db="EMBL/GenBank/DDBJ databases">
        <title>Genomic Encyclopedia of Type Strains, Phase IV (KMG-IV): sequencing the most valuable type-strain genomes for metagenomic binning, comparative biology and taxonomic classification.</title>
        <authorList>
            <person name="Goeker M."/>
        </authorList>
    </citation>
    <scope>NUCLEOTIDE SEQUENCE [LARGE SCALE GENOMIC DNA]</scope>
    <source>
        <strain evidence="13 14">DSM 21667</strain>
    </source>
</reference>
<evidence type="ECO:0000259" key="12">
    <source>
        <dbReference type="Pfam" id="PF12019"/>
    </source>
</evidence>
<keyword evidence="14" id="KW-1185">Reference proteome</keyword>
<evidence type="ECO:0000256" key="11">
    <source>
        <dbReference type="SAM" id="Phobius"/>
    </source>
</evidence>
<evidence type="ECO:0000256" key="2">
    <source>
        <dbReference type="ARBA" id="ARBA00021549"/>
    </source>
</evidence>
<comment type="similarity">
    <text evidence="9">Belongs to the GSP H family.</text>
</comment>
<evidence type="ECO:0000256" key="3">
    <source>
        <dbReference type="ARBA" id="ARBA00022475"/>
    </source>
</evidence>
<evidence type="ECO:0000256" key="4">
    <source>
        <dbReference type="ARBA" id="ARBA00022481"/>
    </source>
</evidence>
<dbReference type="Pfam" id="PF12019">
    <property type="entry name" value="GspH"/>
    <property type="match status" value="1"/>
</dbReference>
<comment type="subcellular location">
    <subcellularLocation>
        <location evidence="1">Cell inner membrane</location>
        <topology evidence="1">Single-pass membrane protein</topology>
    </subcellularLocation>
</comment>
<keyword evidence="3" id="KW-1003">Cell membrane</keyword>
<comment type="caution">
    <text evidence="13">The sequence shown here is derived from an EMBL/GenBank/DDBJ whole genome shotgun (WGS) entry which is preliminary data.</text>
</comment>
<dbReference type="OrthoDB" id="8481584at2"/>
<dbReference type="GO" id="GO:0015627">
    <property type="term" value="C:type II protein secretion system complex"/>
    <property type="evidence" value="ECO:0007669"/>
    <property type="project" value="InterPro"/>
</dbReference>
<keyword evidence="6 11" id="KW-0812">Transmembrane</keyword>
<dbReference type="InterPro" id="IPR045584">
    <property type="entry name" value="Pilin-like"/>
</dbReference>
<dbReference type="AlphaFoldDB" id="A0A4R6ZAP9"/>
<sequence length="182" mass="19941">MRRSLRFQHCATTGRFRRLDARAVRATDSGPALPRSQRGFSLLEMIAVVVLIAIAVTVASISFSKSLGSAKIKAASRDLVAALRYTRGQAIVKGEQKTLDVDLDAMSYTVPGKDPVKFPDKIEVKLLTAQNELINDRAGRIRFYPDGSSTGGHISVIAGAREWRVNVGWLTGEVDLEELSER</sequence>
<dbReference type="NCBIfam" id="TIGR02532">
    <property type="entry name" value="IV_pilin_GFxxxE"/>
    <property type="match status" value="1"/>
</dbReference>
<evidence type="ECO:0000256" key="10">
    <source>
        <dbReference type="ARBA" id="ARBA00030775"/>
    </source>
</evidence>
<dbReference type="GO" id="GO:0005886">
    <property type="term" value="C:plasma membrane"/>
    <property type="evidence" value="ECO:0007669"/>
    <property type="project" value="UniProtKB-SubCell"/>
</dbReference>
<dbReference type="SUPFAM" id="SSF54523">
    <property type="entry name" value="Pili subunits"/>
    <property type="match status" value="1"/>
</dbReference>